<comment type="caution">
    <text evidence="2">The sequence shown here is derived from an EMBL/GenBank/DDBJ whole genome shotgun (WGS) entry which is preliminary data.</text>
</comment>
<gene>
    <name evidence="2" type="ORF">A2W71_01545</name>
</gene>
<sequence>MFIKELSEEKLKVGSGILRDAAQIFFASMFVSVLINSSDLTLAIFGLLFSIAFWILSLIIIKRYGYKNFFNYILFYWRNNGTRWGNYCLFY</sequence>
<organism evidence="2 3">
    <name type="scientific">Candidatus Nealsonbacteria bacterium RIFCSPLOWO2_02_39_8</name>
    <dbReference type="NCBI Taxonomy" id="1801674"/>
    <lineage>
        <taxon>Bacteria</taxon>
        <taxon>Candidatus Nealsoniibacteriota</taxon>
    </lineage>
</organism>
<name>A0A1G2EHT5_9BACT</name>
<evidence type="ECO:0000313" key="3">
    <source>
        <dbReference type="Proteomes" id="UP000176216"/>
    </source>
</evidence>
<keyword evidence="1" id="KW-1133">Transmembrane helix</keyword>
<proteinExistence type="predicted"/>
<protein>
    <submittedName>
        <fullName evidence="2">Uncharacterized protein</fullName>
    </submittedName>
</protein>
<reference evidence="2 3" key="1">
    <citation type="journal article" date="2016" name="Nat. Commun.">
        <title>Thousands of microbial genomes shed light on interconnected biogeochemical processes in an aquifer system.</title>
        <authorList>
            <person name="Anantharaman K."/>
            <person name="Brown C.T."/>
            <person name="Hug L.A."/>
            <person name="Sharon I."/>
            <person name="Castelle C.J."/>
            <person name="Probst A.J."/>
            <person name="Thomas B.C."/>
            <person name="Singh A."/>
            <person name="Wilkins M.J."/>
            <person name="Karaoz U."/>
            <person name="Brodie E.L."/>
            <person name="Williams K.H."/>
            <person name="Hubbard S.S."/>
            <person name="Banfield J.F."/>
        </authorList>
    </citation>
    <scope>NUCLEOTIDE SEQUENCE [LARGE SCALE GENOMIC DNA]</scope>
</reference>
<keyword evidence="1" id="KW-0812">Transmembrane</keyword>
<keyword evidence="1" id="KW-0472">Membrane</keyword>
<accession>A0A1G2EHT5</accession>
<evidence type="ECO:0000256" key="1">
    <source>
        <dbReference type="SAM" id="Phobius"/>
    </source>
</evidence>
<evidence type="ECO:0000313" key="2">
    <source>
        <dbReference type="EMBL" id="OGZ25346.1"/>
    </source>
</evidence>
<feature type="transmembrane region" description="Helical" evidence="1">
    <location>
        <begin position="43"/>
        <end position="61"/>
    </location>
</feature>
<feature type="transmembrane region" description="Helical" evidence="1">
    <location>
        <begin position="21"/>
        <end position="37"/>
    </location>
</feature>
<dbReference type="EMBL" id="MHMJ01000027">
    <property type="protein sequence ID" value="OGZ25346.1"/>
    <property type="molecule type" value="Genomic_DNA"/>
</dbReference>
<dbReference type="Proteomes" id="UP000176216">
    <property type="component" value="Unassembled WGS sequence"/>
</dbReference>
<dbReference type="AlphaFoldDB" id="A0A1G2EHT5"/>